<evidence type="ECO:0000313" key="3">
    <source>
        <dbReference type="Proteomes" id="UP000270185"/>
    </source>
</evidence>
<dbReference type="RefSeq" id="WP_125022375.1">
    <property type="nucleotide sequence ID" value="NZ_CP034159.1"/>
</dbReference>
<evidence type="ECO:0000313" key="2">
    <source>
        <dbReference type="EMBL" id="AZI32147.1"/>
    </source>
</evidence>
<dbReference type="AlphaFoldDB" id="A0A3G8XK80"/>
<dbReference type="OrthoDB" id="1440507at2"/>
<name>A0A3G8XK80_9FLAO</name>
<gene>
    <name evidence="2" type="ORF">EIB73_02670</name>
</gene>
<feature type="region of interest" description="Disordered" evidence="1">
    <location>
        <begin position="107"/>
        <end position="132"/>
    </location>
</feature>
<keyword evidence="3" id="KW-1185">Reference proteome</keyword>
<proteinExistence type="predicted"/>
<protein>
    <submittedName>
        <fullName evidence="2">Uncharacterized protein</fullName>
    </submittedName>
</protein>
<organism evidence="2 3">
    <name type="scientific">Kaistella carnis</name>
    <dbReference type="NCBI Taxonomy" id="1241979"/>
    <lineage>
        <taxon>Bacteria</taxon>
        <taxon>Pseudomonadati</taxon>
        <taxon>Bacteroidota</taxon>
        <taxon>Flavobacteriia</taxon>
        <taxon>Flavobacteriales</taxon>
        <taxon>Weeksellaceae</taxon>
        <taxon>Chryseobacterium group</taxon>
        <taxon>Kaistella</taxon>
    </lineage>
</organism>
<feature type="compositionally biased region" description="Basic and acidic residues" evidence="1">
    <location>
        <begin position="107"/>
        <end position="116"/>
    </location>
</feature>
<dbReference type="Proteomes" id="UP000270185">
    <property type="component" value="Chromosome"/>
</dbReference>
<sequence length="132" mass="14770">MSNLQKHLITKGESEVLSREYDTSNYAAINKIRPAAKPDSKTYTYELEVLQDYINLIRDGLEKQGVKNKGIKISLGKYPESGFTDRLDPKYKGYQTVFFTAVDLDDKSENESDKKKGSGGLPGLDFGQLCPP</sequence>
<dbReference type="EMBL" id="CP034159">
    <property type="protein sequence ID" value="AZI32147.1"/>
    <property type="molecule type" value="Genomic_DNA"/>
</dbReference>
<reference evidence="3" key="1">
    <citation type="submission" date="2018-11" db="EMBL/GenBank/DDBJ databases">
        <title>Proposal to divide the Flavobacteriaceae and reorganize its genera based on Amino Acid Identity values calculated from whole genome sequences.</title>
        <authorList>
            <person name="Nicholson A.C."/>
            <person name="Gulvik C.A."/>
            <person name="Whitney A.M."/>
            <person name="Humrighouse B.W."/>
            <person name="Bell M."/>
            <person name="Holmes B."/>
            <person name="Steigerwalt A.G."/>
            <person name="Villarma A."/>
            <person name="Sheth M."/>
            <person name="Batra D."/>
            <person name="Pryor J."/>
            <person name="Bernardet J.-F."/>
            <person name="Hugo C."/>
            <person name="Kampfer P."/>
            <person name="Newman J.D."/>
            <person name="McQuiston J.R."/>
        </authorList>
    </citation>
    <scope>NUCLEOTIDE SEQUENCE [LARGE SCALE GENOMIC DNA]</scope>
    <source>
        <strain evidence="3">G0081</strain>
    </source>
</reference>
<accession>A0A3G8XK80</accession>
<dbReference type="KEGG" id="ccas:EIB73_02670"/>
<evidence type="ECO:0000256" key="1">
    <source>
        <dbReference type="SAM" id="MobiDB-lite"/>
    </source>
</evidence>